<accession>A0A2G1VA76</accession>
<reference evidence="2 3" key="1">
    <citation type="submission" date="2017-09" db="EMBL/GenBank/DDBJ databases">
        <title>The draft genome sequences of Marinobacter guineae M3B.</title>
        <authorList>
            <person name="Cao J."/>
        </authorList>
    </citation>
    <scope>NUCLEOTIDE SEQUENCE [LARGE SCALE GENOMIC DNA]</scope>
    <source>
        <strain evidence="2 3">M3B</strain>
    </source>
</reference>
<dbReference type="Gene3D" id="2.40.10.220">
    <property type="entry name" value="predicted glycosyltransferase like domains"/>
    <property type="match status" value="1"/>
</dbReference>
<dbReference type="EMBL" id="NTFI01000013">
    <property type="protein sequence ID" value="PHQ23644.1"/>
    <property type="molecule type" value="Genomic_DNA"/>
</dbReference>
<dbReference type="Proteomes" id="UP000229044">
    <property type="component" value="Unassembled WGS sequence"/>
</dbReference>
<proteinExistence type="predicted"/>
<comment type="caution">
    <text evidence="2">The sequence shown here is derived from an EMBL/GenBank/DDBJ whole genome shotgun (WGS) entry which is preliminary data.</text>
</comment>
<dbReference type="InterPro" id="IPR009875">
    <property type="entry name" value="PilZ_domain"/>
</dbReference>
<evidence type="ECO:0000313" key="2">
    <source>
        <dbReference type="EMBL" id="PHQ23644.1"/>
    </source>
</evidence>
<dbReference type="GO" id="GO:0035438">
    <property type="term" value="F:cyclic-di-GMP binding"/>
    <property type="evidence" value="ECO:0007669"/>
    <property type="project" value="InterPro"/>
</dbReference>
<sequence>MKSVAAKRNLRNQQRVEVRADTVIEMPRGCDLTCSLSNLSRTGAMISCNQQSAEQLMPDKKAPATGNCNTVTMRFAVPDGAAQPVSIVAHGTMVYVRRIARDEFQIGIQFTGFEGNGFDDLDRYISELLADTHNST</sequence>
<dbReference type="SUPFAM" id="SSF141371">
    <property type="entry name" value="PilZ domain-like"/>
    <property type="match status" value="1"/>
</dbReference>
<keyword evidence="3" id="KW-1185">Reference proteome</keyword>
<evidence type="ECO:0000259" key="1">
    <source>
        <dbReference type="Pfam" id="PF07238"/>
    </source>
</evidence>
<dbReference type="RefSeq" id="WP_099620014.1">
    <property type="nucleotide sequence ID" value="NZ_KZ319345.1"/>
</dbReference>
<dbReference type="Pfam" id="PF07238">
    <property type="entry name" value="PilZ"/>
    <property type="match status" value="1"/>
</dbReference>
<dbReference type="AlphaFoldDB" id="A0A2G1VA76"/>
<gene>
    <name evidence="2" type="ORF">CLH62_20405</name>
</gene>
<organism evidence="2 3">
    <name type="scientific">Marinobacter guineae</name>
    <dbReference type="NCBI Taxonomy" id="432303"/>
    <lineage>
        <taxon>Bacteria</taxon>
        <taxon>Pseudomonadati</taxon>
        <taxon>Pseudomonadota</taxon>
        <taxon>Gammaproteobacteria</taxon>
        <taxon>Pseudomonadales</taxon>
        <taxon>Marinobacteraceae</taxon>
        <taxon>Marinobacter</taxon>
    </lineage>
</organism>
<protein>
    <submittedName>
        <fullName evidence="2">Pilus assembly protein PilZ</fullName>
    </submittedName>
</protein>
<evidence type="ECO:0000313" key="3">
    <source>
        <dbReference type="Proteomes" id="UP000229044"/>
    </source>
</evidence>
<feature type="domain" description="PilZ" evidence="1">
    <location>
        <begin position="10"/>
        <end position="126"/>
    </location>
</feature>
<dbReference type="OrthoDB" id="5567283at2"/>
<name>A0A2G1VA76_9GAMM</name>